<protein>
    <submittedName>
        <fullName evidence="3">Uncharacterized protein</fullName>
    </submittedName>
</protein>
<proteinExistence type="predicted"/>
<dbReference type="Proteomes" id="UP000025227">
    <property type="component" value="Unplaced"/>
</dbReference>
<evidence type="ECO:0000313" key="3">
    <source>
        <dbReference type="WBParaSite" id="HCON_00015347-00001"/>
    </source>
</evidence>
<dbReference type="AlphaFoldDB" id="A0A7I4XX98"/>
<evidence type="ECO:0000256" key="1">
    <source>
        <dbReference type="SAM" id="MobiDB-lite"/>
    </source>
</evidence>
<name>A0A7I4XX98_HAECO</name>
<organism evidence="2 3">
    <name type="scientific">Haemonchus contortus</name>
    <name type="common">Barber pole worm</name>
    <dbReference type="NCBI Taxonomy" id="6289"/>
    <lineage>
        <taxon>Eukaryota</taxon>
        <taxon>Metazoa</taxon>
        <taxon>Ecdysozoa</taxon>
        <taxon>Nematoda</taxon>
        <taxon>Chromadorea</taxon>
        <taxon>Rhabditida</taxon>
        <taxon>Rhabditina</taxon>
        <taxon>Rhabditomorpha</taxon>
        <taxon>Strongyloidea</taxon>
        <taxon>Trichostrongylidae</taxon>
        <taxon>Haemonchus</taxon>
    </lineage>
</organism>
<reference evidence="3" key="1">
    <citation type="submission" date="2020-12" db="UniProtKB">
        <authorList>
            <consortium name="WormBaseParasite"/>
        </authorList>
    </citation>
    <scope>IDENTIFICATION</scope>
    <source>
        <strain evidence="3">MHco3</strain>
    </source>
</reference>
<sequence>YSSPSQQIKASVFHSFPLDNSSAEYGMRPHSTSIQNRRSYGKRTCPIQ</sequence>
<keyword evidence="2" id="KW-1185">Reference proteome</keyword>
<evidence type="ECO:0000313" key="2">
    <source>
        <dbReference type="Proteomes" id="UP000025227"/>
    </source>
</evidence>
<accession>A0A7I4XX98</accession>
<dbReference type="WBParaSite" id="HCON_00015347-00001">
    <property type="protein sequence ID" value="HCON_00015347-00001"/>
    <property type="gene ID" value="HCON_00015347"/>
</dbReference>
<feature type="region of interest" description="Disordered" evidence="1">
    <location>
        <begin position="24"/>
        <end position="48"/>
    </location>
</feature>